<keyword evidence="3" id="KW-1185">Reference proteome</keyword>
<dbReference type="RefSeq" id="WP_161351948.1">
    <property type="nucleotide sequence ID" value="NZ_WTUX01000016.1"/>
</dbReference>
<dbReference type="Proteomes" id="UP000467322">
    <property type="component" value="Unassembled WGS sequence"/>
</dbReference>
<evidence type="ECO:0000256" key="1">
    <source>
        <dbReference type="SAM" id="MobiDB-lite"/>
    </source>
</evidence>
<gene>
    <name evidence="2" type="ORF">GQE99_12380</name>
</gene>
<dbReference type="SUPFAM" id="SSF54593">
    <property type="entry name" value="Glyoxalase/Bleomycin resistance protein/Dihydroxybiphenyl dioxygenase"/>
    <property type="match status" value="1"/>
</dbReference>
<dbReference type="Pfam" id="PF14696">
    <property type="entry name" value="Glyoxalase_5"/>
    <property type="match status" value="1"/>
</dbReference>
<feature type="compositionally biased region" description="Basic residues" evidence="1">
    <location>
        <begin position="123"/>
        <end position="138"/>
    </location>
</feature>
<evidence type="ECO:0000313" key="3">
    <source>
        <dbReference type="Proteomes" id="UP000467322"/>
    </source>
</evidence>
<proteinExistence type="predicted"/>
<dbReference type="Gene3D" id="3.10.180.10">
    <property type="entry name" value="2,3-Dihydroxybiphenyl 1,2-Dioxygenase, domain 1"/>
    <property type="match status" value="1"/>
</dbReference>
<dbReference type="AlphaFoldDB" id="A0A845MAK1"/>
<protein>
    <submittedName>
        <fullName evidence="2">Uncharacterized protein</fullName>
    </submittedName>
</protein>
<comment type="caution">
    <text evidence="2">The sequence shown here is derived from an EMBL/GenBank/DDBJ whole genome shotgun (WGS) entry which is preliminary data.</text>
</comment>
<organism evidence="2 3">
    <name type="scientific">Maritimibacter harenae</name>
    <dbReference type="NCBI Taxonomy" id="2606218"/>
    <lineage>
        <taxon>Bacteria</taxon>
        <taxon>Pseudomonadati</taxon>
        <taxon>Pseudomonadota</taxon>
        <taxon>Alphaproteobacteria</taxon>
        <taxon>Rhodobacterales</taxon>
        <taxon>Roseobacteraceae</taxon>
        <taxon>Maritimibacter</taxon>
    </lineage>
</organism>
<name>A0A845MAK1_9RHOB</name>
<sequence>MPARVGVNGDSFVEFASRKEEARALEELLSTLGFERTGRHRIKAVTLWKEGDVRMVVNEETKGRAGATFNARGTTVCDIGLWVEDAQAVTALGTEPFSQPTGPSELDIPAIRAIPASSSQRALPHKKRLKRAKGVPAV</sequence>
<evidence type="ECO:0000313" key="2">
    <source>
        <dbReference type="EMBL" id="MZR13811.1"/>
    </source>
</evidence>
<accession>A0A845MAK1</accession>
<feature type="region of interest" description="Disordered" evidence="1">
    <location>
        <begin position="117"/>
        <end position="138"/>
    </location>
</feature>
<dbReference type="InterPro" id="IPR029068">
    <property type="entry name" value="Glyas_Bleomycin-R_OHBP_Dase"/>
</dbReference>
<reference evidence="2 3" key="1">
    <citation type="submission" date="2019-12" db="EMBL/GenBank/DDBJ databases">
        <title>Maritimibacter sp. nov. sp. isolated from sea sand.</title>
        <authorList>
            <person name="Kim J."/>
            <person name="Jeong S.E."/>
            <person name="Jung H.S."/>
            <person name="Jeon C.O."/>
        </authorList>
    </citation>
    <scope>NUCLEOTIDE SEQUENCE [LARGE SCALE GENOMIC DNA]</scope>
    <source>
        <strain evidence="2 3">DP07</strain>
    </source>
</reference>
<dbReference type="EMBL" id="WTUX01000016">
    <property type="protein sequence ID" value="MZR13811.1"/>
    <property type="molecule type" value="Genomic_DNA"/>
</dbReference>